<sequence>MTAEAPAATFAAPRLMSSAATLAAAALMSAGPTPAPAAPLAGAPAPAFDLPGDGGRVSLDAYRGKLVYLDFWASWCAPCKRSFPWMGELQQRYGGAGLRVVAINLDTRREEAAAFLAEVPAGFVVAYDTAGASARAYGVKGMPSSALIGRDGKLLWLHTGFREGDQPVLDAQIKAALQLQ</sequence>
<keyword evidence="4" id="KW-1185">Reference proteome</keyword>
<reference evidence="4" key="1">
    <citation type="submission" date="2016-10" db="EMBL/GenBank/DDBJ databases">
        <authorList>
            <person name="Varghese N."/>
            <person name="Submissions S."/>
        </authorList>
    </citation>
    <scope>NUCLEOTIDE SEQUENCE [LARGE SCALE GENOMIC DNA]</scope>
    <source>
        <strain evidence="4">CGMCC 1.11014</strain>
    </source>
</reference>
<dbReference type="STRING" id="1035707.SAMN05216552_100785"/>
<dbReference type="PANTHER" id="PTHR42852:SF18">
    <property type="entry name" value="CHROMOSOME UNDETERMINED SCAFFOLD_47, WHOLE GENOME SHOTGUN SEQUENCE"/>
    <property type="match status" value="1"/>
</dbReference>
<dbReference type="PANTHER" id="PTHR42852">
    <property type="entry name" value="THIOL:DISULFIDE INTERCHANGE PROTEIN DSBE"/>
    <property type="match status" value="1"/>
</dbReference>
<dbReference type="InterPro" id="IPR013766">
    <property type="entry name" value="Thioredoxin_domain"/>
</dbReference>
<dbReference type="InterPro" id="IPR036249">
    <property type="entry name" value="Thioredoxin-like_sf"/>
</dbReference>
<dbReference type="Proteomes" id="UP000199391">
    <property type="component" value="Unassembled WGS sequence"/>
</dbReference>
<dbReference type="AlphaFoldDB" id="A0A1I7I4V4"/>
<dbReference type="InterPro" id="IPR013740">
    <property type="entry name" value="Redoxin"/>
</dbReference>
<dbReference type="Gene3D" id="3.40.30.10">
    <property type="entry name" value="Glutaredoxin"/>
    <property type="match status" value="1"/>
</dbReference>
<evidence type="ECO:0000313" key="4">
    <source>
        <dbReference type="Proteomes" id="UP000199391"/>
    </source>
</evidence>
<keyword evidence="1" id="KW-0732">Signal</keyword>
<dbReference type="EMBL" id="FPBO01000007">
    <property type="protein sequence ID" value="SFU67796.1"/>
    <property type="molecule type" value="Genomic_DNA"/>
</dbReference>
<proteinExistence type="predicted"/>
<evidence type="ECO:0000256" key="1">
    <source>
        <dbReference type="SAM" id="SignalP"/>
    </source>
</evidence>
<keyword evidence="3" id="KW-0413">Isomerase</keyword>
<feature type="domain" description="Thioredoxin" evidence="2">
    <location>
        <begin position="39"/>
        <end position="178"/>
    </location>
</feature>
<dbReference type="Pfam" id="PF08534">
    <property type="entry name" value="Redoxin"/>
    <property type="match status" value="1"/>
</dbReference>
<dbReference type="GO" id="GO:0016853">
    <property type="term" value="F:isomerase activity"/>
    <property type="evidence" value="ECO:0007669"/>
    <property type="project" value="UniProtKB-KW"/>
</dbReference>
<feature type="chain" id="PRO_5011671280" evidence="1">
    <location>
        <begin position="38"/>
        <end position="180"/>
    </location>
</feature>
<evidence type="ECO:0000313" key="3">
    <source>
        <dbReference type="EMBL" id="SFU67796.1"/>
    </source>
</evidence>
<dbReference type="GO" id="GO:0016491">
    <property type="term" value="F:oxidoreductase activity"/>
    <property type="evidence" value="ECO:0007669"/>
    <property type="project" value="InterPro"/>
</dbReference>
<accession>A0A1I7I4V4</accession>
<feature type="signal peptide" evidence="1">
    <location>
        <begin position="1"/>
        <end position="37"/>
    </location>
</feature>
<organism evidence="3 4">
    <name type="scientific">Pseudoduganella namucuonensis</name>
    <dbReference type="NCBI Taxonomy" id="1035707"/>
    <lineage>
        <taxon>Bacteria</taxon>
        <taxon>Pseudomonadati</taxon>
        <taxon>Pseudomonadota</taxon>
        <taxon>Betaproteobacteria</taxon>
        <taxon>Burkholderiales</taxon>
        <taxon>Oxalobacteraceae</taxon>
        <taxon>Telluria group</taxon>
        <taxon>Pseudoduganella</taxon>
    </lineage>
</organism>
<name>A0A1I7I4V4_9BURK</name>
<dbReference type="CDD" id="cd02966">
    <property type="entry name" value="TlpA_like_family"/>
    <property type="match status" value="1"/>
</dbReference>
<dbReference type="InterPro" id="IPR050553">
    <property type="entry name" value="Thioredoxin_ResA/DsbE_sf"/>
</dbReference>
<dbReference type="SUPFAM" id="SSF52833">
    <property type="entry name" value="Thioredoxin-like"/>
    <property type="match status" value="1"/>
</dbReference>
<protein>
    <submittedName>
        <fullName evidence="3">Thiol-disulfide isomerase or thioredoxin</fullName>
    </submittedName>
</protein>
<gene>
    <name evidence="3" type="ORF">SAMN05216552_100785</name>
</gene>
<dbReference type="RefSeq" id="WP_229489816.1">
    <property type="nucleotide sequence ID" value="NZ_FPBO01000007.1"/>
</dbReference>
<dbReference type="PROSITE" id="PS51352">
    <property type="entry name" value="THIOREDOXIN_2"/>
    <property type="match status" value="1"/>
</dbReference>
<evidence type="ECO:0000259" key="2">
    <source>
        <dbReference type="PROSITE" id="PS51352"/>
    </source>
</evidence>